<keyword evidence="3" id="KW-0540">Nuclease</keyword>
<evidence type="ECO:0000256" key="1">
    <source>
        <dbReference type="ARBA" id="ARBA00022553"/>
    </source>
</evidence>
<dbReference type="GO" id="GO:0004540">
    <property type="term" value="F:RNA nuclease activity"/>
    <property type="evidence" value="ECO:0007669"/>
    <property type="project" value="InterPro"/>
</dbReference>
<evidence type="ECO:0000256" key="5">
    <source>
        <dbReference type="ARBA" id="ARBA00022801"/>
    </source>
</evidence>
<organism evidence="6 7">
    <name type="scientific">Ramlibacter tataouinensis (strain ATCC BAA-407 / DSM 14655 / LMG 21543 / TTB310)</name>
    <dbReference type="NCBI Taxonomy" id="365046"/>
    <lineage>
        <taxon>Bacteria</taxon>
        <taxon>Pseudomonadati</taxon>
        <taxon>Pseudomonadota</taxon>
        <taxon>Betaproteobacteria</taxon>
        <taxon>Burkholderiales</taxon>
        <taxon>Comamonadaceae</taxon>
        <taxon>Ramlibacter</taxon>
    </lineage>
</organism>
<evidence type="ECO:0000256" key="2">
    <source>
        <dbReference type="ARBA" id="ARBA00022649"/>
    </source>
</evidence>
<keyword evidence="7" id="KW-1185">Reference proteome</keyword>
<gene>
    <name evidence="6" type="ordered locus">Rta_00180</name>
</gene>
<dbReference type="PANTHER" id="PTHR34139:SF1">
    <property type="entry name" value="RNASE MJ1380-RELATED"/>
    <property type="match status" value="1"/>
</dbReference>
<proteinExistence type="predicted"/>
<dbReference type="Proteomes" id="UP000008385">
    <property type="component" value="Chromosome"/>
</dbReference>
<reference evidence="6 7" key="2">
    <citation type="journal article" date="2011" name="PLoS ONE">
        <title>The Cyst-Dividing Bacterium Ramlibacter tataouinensis TTB310 Genome Reveals a Well-Stocked Toolbox for Adaptation to a Desert Environment.</title>
        <authorList>
            <person name="De Luca G."/>
            <person name="Barakat M."/>
            <person name="Ortet P."/>
            <person name="Fochesato S."/>
            <person name="Jourlin-Castelli C."/>
            <person name="Ansaldi M."/>
            <person name="Py B."/>
            <person name="Fichant G."/>
            <person name="Coutinho P.M."/>
            <person name="Voulhoux R."/>
            <person name="Bastien O."/>
            <person name="Marechal E."/>
            <person name="Henrissat B."/>
            <person name="Quentin Y."/>
            <person name="Noirot P."/>
            <person name="Filloux A."/>
            <person name="Mejean V."/>
            <person name="Dubow M.S."/>
            <person name="Barras F."/>
            <person name="Barbe V."/>
            <person name="Weissenbach J."/>
            <person name="Mihalcescu I."/>
            <person name="Vermeglio A."/>
            <person name="Achouak W."/>
            <person name="Heulin T."/>
        </authorList>
    </citation>
    <scope>NUCLEOTIDE SEQUENCE [LARGE SCALE GENOMIC DNA]</scope>
    <source>
        <strain evidence="7">ATCC BAA-407 / DSM 14655 / LMG 21543 / TTB310</strain>
    </source>
</reference>
<dbReference type="OrthoDB" id="4829434at2"/>
<dbReference type="EMBL" id="CP000245">
    <property type="protein sequence ID" value="AEG91078.1"/>
    <property type="molecule type" value="Genomic_DNA"/>
</dbReference>
<dbReference type="KEGG" id="rta:Rta_00180"/>
<dbReference type="Pfam" id="PF01934">
    <property type="entry name" value="HepT-like"/>
    <property type="match status" value="1"/>
</dbReference>
<dbReference type="PANTHER" id="PTHR34139">
    <property type="entry name" value="UPF0331 PROTEIN MJ0127"/>
    <property type="match status" value="1"/>
</dbReference>
<keyword evidence="2" id="KW-1277">Toxin-antitoxin system</keyword>
<dbReference type="InterPro" id="IPR008201">
    <property type="entry name" value="HepT-like"/>
</dbReference>
<evidence type="ECO:0008006" key="8">
    <source>
        <dbReference type="Google" id="ProtNLM"/>
    </source>
</evidence>
<dbReference type="HOGENOM" id="CLU_142825_3_2_4"/>
<keyword evidence="1" id="KW-0597">Phosphoprotein</keyword>
<name>F5Y2A4_RAMTT</name>
<dbReference type="GO" id="GO:0110001">
    <property type="term" value="C:toxin-antitoxin complex"/>
    <property type="evidence" value="ECO:0007669"/>
    <property type="project" value="InterPro"/>
</dbReference>
<keyword evidence="4" id="KW-0547">Nucleotide-binding</keyword>
<dbReference type="AlphaFoldDB" id="F5Y2A4"/>
<dbReference type="STRING" id="365046.Rta_00180"/>
<sequence>MQRDPRAWLWDVREAITAIESFVAGLDATGYAQSALVHSAVERKFEVIGEALNQLSKTDAAMASKIPHLPQIVAFRNQLIHGYAMVDHATVWGVIEYSLPALRAAVESLLQPD</sequence>
<evidence type="ECO:0000313" key="7">
    <source>
        <dbReference type="Proteomes" id="UP000008385"/>
    </source>
</evidence>
<dbReference type="RefSeq" id="WP_013899311.1">
    <property type="nucleotide sequence ID" value="NC_015677.1"/>
</dbReference>
<evidence type="ECO:0000256" key="4">
    <source>
        <dbReference type="ARBA" id="ARBA00022741"/>
    </source>
</evidence>
<keyword evidence="5" id="KW-0378">Hydrolase</keyword>
<dbReference type="GO" id="GO:0016787">
    <property type="term" value="F:hydrolase activity"/>
    <property type="evidence" value="ECO:0007669"/>
    <property type="project" value="UniProtKB-KW"/>
</dbReference>
<evidence type="ECO:0000313" key="6">
    <source>
        <dbReference type="EMBL" id="AEG91078.1"/>
    </source>
</evidence>
<dbReference type="eggNOG" id="COG2361">
    <property type="taxonomic scope" value="Bacteria"/>
</dbReference>
<protein>
    <recommendedName>
        <fullName evidence="8">DUF86 domain-containing protein</fullName>
    </recommendedName>
</protein>
<reference evidence="7" key="1">
    <citation type="submission" date="2006-01" db="EMBL/GenBank/DDBJ databases">
        <title>Genome of the cyst-dividing bacterium Ramlibacter tataouinensis.</title>
        <authorList>
            <person name="Barakat M."/>
            <person name="Ortet P."/>
            <person name="De Luca G."/>
            <person name="Jourlin-Castelli C."/>
            <person name="Ansaldi M."/>
            <person name="Py B."/>
            <person name="Fichant G."/>
            <person name="Coutinho P."/>
            <person name="Voulhoux R."/>
            <person name="Bastien O."/>
            <person name="Roy S."/>
            <person name="Marechal E."/>
            <person name="Henrissat B."/>
            <person name="Quentin Y."/>
            <person name="Noirot P."/>
            <person name="Filloux A."/>
            <person name="Mejean V."/>
            <person name="DuBow M."/>
            <person name="Barras F."/>
            <person name="Heulin T."/>
        </authorList>
    </citation>
    <scope>NUCLEOTIDE SEQUENCE [LARGE SCALE GENOMIC DNA]</scope>
    <source>
        <strain evidence="7">ATCC BAA-407 / DSM 14655 / LMG 21543 / TTB310</strain>
    </source>
</reference>
<dbReference type="InterPro" id="IPR051813">
    <property type="entry name" value="HepT_RNase_toxin"/>
</dbReference>
<evidence type="ECO:0000256" key="3">
    <source>
        <dbReference type="ARBA" id="ARBA00022722"/>
    </source>
</evidence>
<dbReference type="GO" id="GO:0000166">
    <property type="term" value="F:nucleotide binding"/>
    <property type="evidence" value="ECO:0007669"/>
    <property type="project" value="UniProtKB-KW"/>
</dbReference>
<accession>F5Y2A4</accession>